<accession>A0A835VCA2</accession>
<feature type="domain" description="Agenet-like" evidence="1">
    <location>
        <begin position="6"/>
        <end position="61"/>
    </location>
</feature>
<dbReference type="EMBL" id="JADCNM010000003">
    <property type="protein sequence ID" value="KAG0491051.1"/>
    <property type="molecule type" value="Genomic_DNA"/>
</dbReference>
<reference evidence="2 3" key="1">
    <citation type="journal article" date="2020" name="Nat. Food">
        <title>A phased Vanilla planifolia genome enables genetic improvement of flavour and production.</title>
        <authorList>
            <person name="Hasing T."/>
            <person name="Tang H."/>
            <person name="Brym M."/>
            <person name="Khazi F."/>
            <person name="Huang T."/>
            <person name="Chambers A.H."/>
        </authorList>
    </citation>
    <scope>NUCLEOTIDE SEQUENCE [LARGE SCALE GENOMIC DNA]</scope>
    <source>
        <tissue evidence="2">Leaf</tissue>
    </source>
</reference>
<evidence type="ECO:0000259" key="1">
    <source>
        <dbReference type="Pfam" id="PF05641"/>
    </source>
</evidence>
<evidence type="ECO:0000313" key="3">
    <source>
        <dbReference type="Proteomes" id="UP000639772"/>
    </source>
</evidence>
<protein>
    <recommendedName>
        <fullName evidence="1">Agenet-like domain-containing protein</fullName>
    </recommendedName>
</protein>
<proteinExistence type="predicted"/>
<sequence>MRLEKGTQVKVREKGESPCGSWRPGRIGNRHTCVFKYYNFPQDASLFVKEVPRKVLRPCHPAVLKRGRVPGDVVEIFENNSWKLAEFLGTLERSVFLIRLIGSSTEIQAHSRIRIPCAWKYNSCVEFPMESAKQKNAAMNSHSRAGNLNYQIPQSCVEMQTGDDLFSAKYDVYAEQQYQFTGRMKKRQDARITPGSLPKKRAKLKKNEKCYKLKVQHMSTQKLEKFQS</sequence>
<dbReference type="Pfam" id="PF05641">
    <property type="entry name" value="Agenet"/>
    <property type="match status" value="1"/>
</dbReference>
<dbReference type="InterPro" id="IPR008395">
    <property type="entry name" value="Agenet-like_dom"/>
</dbReference>
<dbReference type="OrthoDB" id="663550at2759"/>
<organism evidence="2 3">
    <name type="scientific">Vanilla planifolia</name>
    <name type="common">Vanilla</name>
    <dbReference type="NCBI Taxonomy" id="51239"/>
    <lineage>
        <taxon>Eukaryota</taxon>
        <taxon>Viridiplantae</taxon>
        <taxon>Streptophyta</taxon>
        <taxon>Embryophyta</taxon>
        <taxon>Tracheophyta</taxon>
        <taxon>Spermatophyta</taxon>
        <taxon>Magnoliopsida</taxon>
        <taxon>Liliopsida</taxon>
        <taxon>Asparagales</taxon>
        <taxon>Orchidaceae</taxon>
        <taxon>Vanilloideae</taxon>
        <taxon>Vanilleae</taxon>
        <taxon>Vanilla</taxon>
    </lineage>
</organism>
<evidence type="ECO:0000313" key="2">
    <source>
        <dbReference type="EMBL" id="KAG0491051.1"/>
    </source>
</evidence>
<dbReference type="Proteomes" id="UP000639772">
    <property type="component" value="Chromosome 3"/>
</dbReference>
<name>A0A835VCA2_VANPL</name>
<dbReference type="AlphaFoldDB" id="A0A835VCA2"/>
<comment type="caution">
    <text evidence="2">The sequence shown here is derived from an EMBL/GenBank/DDBJ whole genome shotgun (WGS) entry which is preliminary data.</text>
</comment>
<gene>
    <name evidence="2" type="ORF">HPP92_007914</name>
</gene>